<evidence type="ECO:0000313" key="4">
    <source>
        <dbReference type="Proteomes" id="UP000199696"/>
    </source>
</evidence>
<protein>
    <recommendedName>
        <fullName evidence="5">PH domain-containing protein</fullName>
    </recommendedName>
</protein>
<proteinExistence type="predicted"/>
<evidence type="ECO:0000256" key="1">
    <source>
        <dbReference type="SAM" id="MobiDB-lite"/>
    </source>
</evidence>
<feature type="transmembrane region" description="Helical" evidence="2">
    <location>
        <begin position="22"/>
        <end position="41"/>
    </location>
</feature>
<feature type="transmembrane region" description="Helical" evidence="2">
    <location>
        <begin position="130"/>
        <end position="148"/>
    </location>
</feature>
<evidence type="ECO:0000313" key="3">
    <source>
        <dbReference type="EMBL" id="SCL44803.1"/>
    </source>
</evidence>
<evidence type="ECO:0008006" key="5">
    <source>
        <dbReference type="Google" id="ProtNLM"/>
    </source>
</evidence>
<keyword evidence="2" id="KW-0812">Transmembrane</keyword>
<accession>A0A1C6TT24</accession>
<evidence type="ECO:0000256" key="2">
    <source>
        <dbReference type="SAM" id="Phobius"/>
    </source>
</evidence>
<reference evidence="4" key="1">
    <citation type="submission" date="2016-06" db="EMBL/GenBank/DDBJ databases">
        <authorList>
            <person name="Varghese N."/>
            <person name="Submissions Spin"/>
        </authorList>
    </citation>
    <scope>NUCLEOTIDE SEQUENCE [LARGE SCALE GENOMIC DNA]</scope>
    <source>
        <strain evidence="4">DSM 44814</strain>
    </source>
</reference>
<dbReference type="OrthoDB" id="3379675at2"/>
<dbReference type="STRING" id="227316.GA0070604_0613"/>
<dbReference type="Proteomes" id="UP000199696">
    <property type="component" value="Unassembled WGS sequence"/>
</dbReference>
<feature type="transmembrane region" description="Helical" evidence="2">
    <location>
        <begin position="99"/>
        <end position="118"/>
    </location>
</feature>
<feature type="region of interest" description="Disordered" evidence="1">
    <location>
        <begin position="235"/>
        <end position="259"/>
    </location>
</feature>
<dbReference type="EMBL" id="FMHY01000002">
    <property type="protein sequence ID" value="SCL44803.1"/>
    <property type="molecule type" value="Genomic_DNA"/>
</dbReference>
<keyword evidence="2" id="KW-0472">Membrane</keyword>
<dbReference type="AlphaFoldDB" id="A0A1C6TT24"/>
<gene>
    <name evidence="3" type="ORF">GA0070604_0613</name>
</gene>
<organism evidence="3 4">
    <name type="scientific">Micromonospora eburnea</name>
    <dbReference type="NCBI Taxonomy" id="227316"/>
    <lineage>
        <taxon>Bacteria</taxon>
        <taxon>Bacillati</taxon>
        <taxon>Actinomycetota</taxon>
        <taxon>Actinomycetes</taxon>
        <taxon>Micromonosporales</taxon>
        <taxon>Micromonosporaceae</taxon>
        <taxon>Micromonospora</taxon>
    </lineage>
</organism>
<keyword evidence="4" id="KW-1185">Reference proteome</keyword>
<sequence>MSLPEPAASVQPNRDGFWSRRLAALLAGGAVAAVAAWLLLGMSRADLADVRGLAWLATGMHLVQQRWRPRRTGRLVWHARVAGRDGTEPGLVARRSPAAWLEMSTGAFGGITLTVGVVSLIPDRWSWAEVGRPVLLAGLALGLGWAVFQEARFTGRLALTASGLRDGSEWYPWSEVREARLNSRKRPDGVWLRLDPGRLTPQVVGGRKVTVSDERLLAAIEHFRPRPQTLAVGLPITPPEPPRPAASAGEKGTLLYRMR</sequence>
<name>A0A1C6TT24_9ACTN</name>
<keyword evidence="2" id="KW-1133">Transmembrane helix</keyword>
<dbReference type="RefSeq" id="WP_091113781.1">
    <property type="nucleotide sequence ID" value="NZ_FMHY01000002.1"/>
</dbReference>